<dbReference type="Proteomes" id="UP000030748">
    <property type="component" value="Unassembled WGS sequence"/>
</dbReference>
<feature type="compositionally biased region" description="Basic and acidic residues" evidence="1">
    <location>
        <begin position="713"/>
        <end position="736"/>
    </location>
</feature>
<dbReference type="PANTHER" id="PTHR31008">
    <property type="entry name" value="COP1-INTERACTING PROTEIN-RELATED"/>
    <property type="match status" value="1"/>
</dbReference>
<accession>A0A022QFR0</accession>
<feature type="compositionally biased region" description="Basic and acidic residues" evidence="1">
    <location>
        <begin position="750"/>
        <end position="778"/>
    </location>
</feature>
<reference evidence="2 3" key="1">
    <citation type="journal article" date="2013" name="Proc. Natl. Acad. Sci. U.S.A.">
        <title>Fine-scale variation in meiotic recombination in Mimulus inferred from population shotgun sequencing.</title>
        <authorList>
            <person name="Hellsten U."/>
            <person name="Wright K.M."/>
            <person name="Jenkins J."/>
            <person name="Shu S."/>
            <person name="Yuan Y."/>
            <person name="Wessler S.R."/>
            <person name="Schmutz J."/>
            <person name="Willis J.H."/>
            <person name="Rokhsar D.S."/>
        </authorList>
    </citation>
    <scope>NUCLEOTIDE SEQUENCE [LARGE SCALE GENOMIC DNA]</scope>
    <source>
        <strain evidence="3">cv. DUN x IM62</strain>
    </source>
</reference>
<dbReference type="eggNOG" id="ENOG502QTSA">
    <property type="taxonomic scope" value="Eukaryota"/>
</dbReference>
<dbReference type="AlphaFoldDB" id="A0A022QFR0"/>
<dbReference type="GO" id="GO:0045893">
    <property type="term" value="P:positive regulation of DNA-templated transcription"/>
    <property type="evidence" value="ECO:0000318"/>
    <property type="project" value="GO_Central"/>
</dbReference>
<feature type="compositionally biased region" description="Basic residues" evidence="1">
    <location>
        <begin position="400"/>
        <end position="415"/>
    </location>
</feature>
<dbReference type="GO" id="GO:0009416">
    <property type="term" value="P:response to light stimulus"/>
    <property type="evidence" value="ECO:0000318"/>
    <property type="project" value="GO_Central"/>
</dbReference>
<proteinExistence type="predicted"/>
<feature type="region of interest" description="Disordered" evidence="1">
    <location>
        <begin position="962"/>
        <end position="996"/>
    </location>
</feature>
<dbReference type="STRING" id="4155.A0A022QFR0"/>
<feature type="compositionally biased region" description="Basic and acidic residues" evidence="1">
    <location>
        <begin position="788"/>
        <end position="806"/>
    </location>
</feature>
<evidence type="ECO:0000313" key="3">
    <source>
        <dbReference type="Proteomes" id="UP000030748"/>
    </source>
</evidence>
<dbReference type="PANTHER" id="PTHR31008:SF4">
    <property type="entry name" value="COP1-INTERACTING PROTEIN 7"/>
    <property type="match status" value="1"/>
</dbReference>
<evidence type="ECO:0000256" key="1">
    <source>
        <dbReference type="SAM" id="MobiDB-lite"/>
    </source>
</evidence>
<protein>
    <recommendedName>
        <fullName evidence="4">COP1-interacting protein 7</fullName>
    </recommendedName>
</protein>
<feature type="region of interest" description="Disordered" evidence="1">
    <location>
        <begin position="129"/>
        <end position="156"/>
    </location>
</feature>
<gene>
    <name evidence="2" type="ORF">MIMGU_mgv1a000705mg</name>
</gene>
<feature type="region of interest" description="Disordered" evidence="1">
    <location>
        <begin position="713"/>
        <end position="892"/>
    </location>
</feature>
<dbReference type="EMBL" id="KI631699">
    <property type="protein sequence ID" value="EYU26404.1"/>
    <property type="molecule type" value="Genomic_DNA"/>
</dbReference>
<organism evidence="2 3">
    <name type="scientific">Erythranthe guttata</name>
    <name type="common">Yellow monkey flower</name>
    <name type="synonym">Mimulus guttatus</name>
    <dbReference type="NCBI Taxonomy" id="4155"/>
    <lineage>
        <taxon>Eukaryota</taxon>
        <taxon>Viridiplantae</taxon>
        <taxon>Streptophyta</taxon>
        <taxon>Embryophyta</taxon>
        <taxon>Tracheophyta</taxon>
        <taxon>Spermatophyta</taxon>
        <taxon>Magnoliopsida</taxon>
        <taxon>eudicotyledons</taxon>
        <taxon>Gunneridae</taxon>
        <taxon>Pentapetalae</taxon>
        <taxon>asterids</taxon>
        <taxon>lamiids</taxon>
        <taxon>Lamiales</taxon>
        <taxon>Phrymaceae</taxon>
        <taxon>Erythranthe</taxon>
    </lineage>
</organism>
<sequence length="1011" mass="113699">MDSRTQLDYALFQLTPTRTRCDLVIFAGKKSEKIASGLLEPFVSHLKSAKDQIFKGGYSITLKPASPNDDSSWFTKATLESFVRFVSTPEVLERFVTIEREIDQIETSIESNDHDKILELTGTSFATDKDPKIPFASSKSKVESGGSGDAEAEEKPKVRLQRVLESRKAILKKEQAMAYARALVAGFEMVYIHDLVSFGDAFGALRLREACINFMELCKKKNDDKIWMDEVAAMQASYMETSLLGDEPFFSFTVWKVCHRILVDRKLLFVFSALIKGTDNVLPTESNLQQNEGGDKLPIRRHHLPPYMQNAQSHPMFQQMPHYMFPGVAPPHYPWPANFEDSGMYVDRDIEDKRRQKSVNMKREKHAKTRNSDERVVETNLSISTSDTSSDEQESEGQIRNKKKQNNKRSSRKVVIRNVNYIASRRNEEGSGDSDSSEQNNASSKENLVTKISEEEKNGNWDMLQHLLLKDSNSNSTDKGSKNIQFQEEGKFSYVDKKLDKSRYASDDFLFNERSVGNGVKKTSVEFEGGKVVNRSSRDEELLTPTRGEGEYHLQQNARFSDGYSVAKTRKEEDWIMRSNKTETPTKNIFNGDQAYNNHIPIGENKKDILLDDSFMVQSRLLDSSRRNADIIMVSDILGSKQSNVDEAASKFYEPEELYMIRRNDSSAEVDYGKKDISLVDTVVGPTEKPRHSFDAKMIGDGSANSIKTIKESAKKVGGKEPKKSNLGRSKSDTPSRSKISSGGSTTNKSKAEKEEEKRKKMEELVIQRQKRIAERSAGKGTAVAPETSRRSSKERSVSTKNDKALKPQPQIIENKKTQKPVMKNSTIDRLAASRTTTKQSPNESKVGQTKKLPTSKMATSASKKTKVKTPDSKPSTNGPKTTLISSDKSAKGDEDFGIVKVLQTVTSVEKREANVILDKELGSSKDISMQMENIKGNSEDRVELSIPGNEKKKISFSPEIYVVGPTSTPPPNEETNDQETIHSRKKWNNGESSPKVPKGFRRLLLFGRRN</sequence>
<feature type="compositionally biased region" description="Polar residues" evidence="1">
    <location>
        <begin position="824"/>
        <end position="848"/>
    </location>
</feature>
<evidence type="ECO:0000313" key="2">
    <source>
        <dbReference type="EMBL" id="EYU26404.1"/>
    </source>
</evidence>
<name>A0A022QFR0_ERYGU</name>
<feature type="region of interest" description="Disordered" evidence="1">
    <location>
        <begin position="353"/>
        <end position="447"/>
    </location>
</feature>
<keyword evidence="3" id="KW-1185">Reference proteome</keyword>
<evidence type="ECO:0008006" key="4">
    <source>
        <dbReference type="Google" id="ProtNLM"/>
    </source>
</evidence>
<feature type="compositionally biased region" description="Polar residues" evidence="1">
    <location>
        <begin position="873"/>
        <end position="888"/>
    </location>
</feature>
<feature type="compositionally biased region" description="Polar residues" evidence="1">
    <location>
        <begin position="737"/>
        <end position="748"/>
    </location>
</feature>